<feature type="region of interest" description="Disordered" evidence="1">
    <location>
        <begin position="178"/>
        <end position="202"/>
    </location>
</feature>
<comment type="caution">
    <text evidence="2">The sequence shown here is derived from an EMBL/GenBank/DDBJ whole genome shotgun (WGS) entry which is preliminary data.</text>
</comment>
<gene>
    <name evidence="2" type="ORF">NDN08_000066</name>
</gene>
<accession>A0AAV8UE42</accession>
<name>A0AAV8UE42_9RHOD</name>
<proteinExistence type="predicted"/>
<dbReference type="Proteomes" id="UP001157974">
    <property type="component" value="Unassembled WGS sequence"/>
</dbReference>
<organism evidence="2 3">
    <name type="scientific">Rhodosorus marinus</name>
    <dbReference type="NCBI Taxonomy" id="101924"/>
    <lineage>
        <taxon>Eukaryota</taxon>
        <taxon>Rhodophyta</taxon>
        <taxon>Stylonematophyceae</taxon>
        <taxon>Stylonematales</taxon>
        <taxon>Stylonemataceae</taxon>
        <taxon>Rhodosorus</taxon>
    </lineage>
</organism>
<keyword evidence="3" id="KW-1185">Reference proteome</keyword>
<evidence type="ECO:0000256" key="1">
    <source>
        <dbReference type="SAM" id="MobiDB-lite"/>
    </source>
</evidence>
<evidence type="ECO:0000313" key="2">
    <source>
        <dbReference type="EMBL" id="KAJ8900765.1"/>
    </source>
</evidence>
<evidence type="ECO:0000313" key="3">
    <source>
        <dbReference type="Proteomes" id="UP001157974"/>
    </source>
</evidence>
<feature type="region of interest" description="Disordered" evidence="1">
    <location>
        <begin position="128"/>
        <end position="148"/>
    </location>
</feature>
<reference evidence="2 3" key="1">
    <citation type="journal article" date="2023" name="Nat. Commun.">
        <title>Origin of minicircular mitochondrial genomes in red algae.</title>
        <authorList>
            <person name="Lee Y."/>
            <person name="Cho C.H."/>
            <person name="Lee Y.M."/>
            <person name="Park S.I."/>
            <person name="Yang J.H."/>
            <person name="West J.A."/>
            <person name="Bhattacharya D."/>
            <person name="Yoon H.S."/>
        </authorList>
    </citation>
    <scope>NUCLEOTIDE SEQUENCE [LARGE SCALE GENOMIC DNA]</scope>
    <source>
        <strain evidence="2 3">CCMP1338</strain>
        <tissue evidence="2">Whole cell</tissue>
    </source>
</reference>
<feature type="region of interest" description="Disordered" evidence="1">
    <location>
        <begin position="1"/>
        <end position="24"/>
    </location>
</feature>
<protein>
    <submittedName>
        <fullName evidence="2">Uncharacterized protein</fullName>
    </submittedName>
</protein>
<dbReference type="EMBL" id="JAMWBK010000013">
    <property type="protein sequence ID" value="KAJ8900765.1"/>
    <property type="molecule type" value="Genomic_DNA"/>
</dbReference>
<feature type="compositionally biased region" description="Polar residues" evidence="1">
    <location>
        <begin position="130"/>
        <end position="139"/>
    </location>
</feature>
<sequence>MLEDESGTGAQALAPIEKAPSLPTNVVEAQEGKHVATSLTRDRSGVAPQWSRRVMIVHNHPCAGDPSRSQELNWNPQEGLRTRLKTEMHLRNVQAIEKEVLVTLKPLKHLNRVEEEMWAILERQRVDNASRPSPRTGQIGNLDDPSLHSGLLGKRAQVANTREQLLDQLEKVQKAKELRSKALGTMGTKSSTEDDIAGKSPA</sequence>
<dbReference type="AlphaFoldDB" id="A0AAV8UE42"/>